<evidence type="ECO:0000256" key="8">
    <source>
        <dbReference type="ARBA" id="ARBA00022843"/>
    </source>
</evidence>
<keyword evidence="4" id="KW-0479">Metal-binding</keyword>
<dbReference type="InterPro" id="IPR050826">
    <property type="entry name" value="Krueppel_C2H2_ZnFinger"/>
</dbReference>
<dbReference type="Pfam" id="PF23561">
    <property type="entry name" value="zf-C2H2_15"/>
    <property type="match status" value="1"/>
</dbReference>
<dbReference type="FunFam" id="3.30.160.60:FF:001530">
    <property type="entry name" value="Zinc finger protein 268"/>
    <property type="match status" value="1"/>
</dbReference>
<dbReference type="KEGG" id="dvv:114325035"/>
<name>A0A6P7EZN9_DIAVI</name>
<evidence type="ECO:0000256" key="5">
    <source>
        <dbReference type="ARBA" id="ARBA00022737"/>
    </source>
</evidence>
<dbReference type="FunFam" id="3.30.160.60:FF:000624">
    <property type="entry name" value="zinc finger protein 697"/>
    <property type="match status" value="1"/>
</dbReference>
<evidence type="ECO:0000256" key="2">
    <source>
        <dbReference type="ARBA" id="ARBA00006991"/>
    </source>
</evidence>
<dbReference type="SMART" id="SM00355">
    <property type="entry name" value="ZnF_C2H2"/>
    <property type="match status" value="12"/>
</dbReference>
<dbReference type="GO" id="GO:0000785">
    <property type="term" value="C:chromatin"/>
    <property type="evidence" value="ECO:0007669"/>
    <property type="project" value="UniProtKB-ARBA"/>
</dbReference>
<dbReference type="SUPFAM" id="SSF57667">
    <property type="entry name" value="beta-beta-alpha zinc fingers"/>
    <property type="match status" value="5"/>
</dbReference>
<dbReference type="InterPro" id="IPR056436">
    <property type="entry name" value="Znf-C2H2_ZIC1-5/GLI1-3-like"/>
</dbReference>
<dbReference type="OrthoDB" id="6077919at2759"/>
<reference evidence="13" key="1">
    <citation type="submission" date="2025-08" db="UniProtKB">
        <authorList>
            <consortium name="RefSeq"/>
        </authorList>
    </citation>
    <scope>IDENTIFICATION</scope>
    <source>
        <tissue evidence="13">Whole insect</tissue>
    </source>
</reference>
<protein>
    <submittedName>
        <fullName evidence="13">Zinc finger protein 567-like</fullName>
    </submittedName>
</protein>
<comment type="subcellular location">
    <subcellularLocation>
        <location evidence="1">Nucleus</location>
    </subcellularLocation>
</comment>
<feature type="domain" description="C2H2-type" evidence="12">
    <location>
        <begin position="395"/>
        <end position="422"/>
    </location>
</feature>
<dbReference type="InterPro" id="IPR036236">
    <property type="entry name" value="Znf_C2H2_sf"/>
</dbReference>
<feature type="domain" description="C2H2-type" evidence="12">
    <location>
        <begin position="723"/>
        <end position="748"/>
    </location>
</feature>
<feature type="domain" description="C2H2-type" evidence="12">
    <location>
        <begin position="613"/>
        <end position="640"/>
    </location>
</feature>
<feature type="domain" description="C2H2-type" evidence="12">
    <location>
        <begin position="558"/>
        <end position="586"/>
    </location>
</feature>
<evidence type="ECO:0000256" key="1">
    <source>
        <dbReference type="ARBA" id="ARBA00004123"/>
    </source>
</evidence>
<keyword evidence="7" id="KW-0862">Zinc</keyword>
<sequence>MENNKIKKVHKNRPYAYSPGTRIINDSTSFSNSLSSSKSSSLQNVQALPTRILRIEGTSNYFMILPKNSPAAVPLQIQMVTTKTTPRILRKIPSKNQLLVKTKTSSPALKVIPKVGMPSNTVASRSNPNAAVPSQTKMVTTKTIPRILRKIPSKNQLFVKTRTSSPALKVIPKVGMLSNTVASRSNPNADVPSQTKMVTTKATPRILRKIPSKNQLFEKTRTSSPALKVIPKVGMPSNTVASRSNPNAAVPSQIKMVKTKTTPRILRKISSKNQLLVKTKISSPILHQLLTKTKISSPALKVIPKVRMPSNTVACRSQPPLKVVLSKNIKDRPTTLSKAHPKTQVVTKSECDWPTYINPFDYTSYVKNTLLYICRQEILESERNLMQEKESVFAWPCKICRKEFFEKEQLMEHYEMHKNTRDHLDDIDEINLANNISSKELTCPICSRSYAHIDSYKRHVVLKHKPKKHYCDKCKHAFTDDFDLSVHNTTHNQDPEWYECAKCKKFRTNTTRILYEHISNKHVKEEMYCNECDKTFLSKTWFEGHKIFHIDISKRGTYKCGQCESEFTSNYSLMEHMQGSHTKYKCDQCDVTFPYKQNLYEHNRRLHLKERPFLCKECGKTFRNLLWFRYHEKAHKTGKCVCHVCGNICAKQGFKIHMRIHTGEKPYKCNFCDKAFSCKSRYTAHARIHTGVKPYACSECEKSFSNKYGLVIHMRGHTGERPYSCSVCKKGFSQSSSLKKHIMRTHYR</sequence>
<evidence type="ECO:0000256" key="11">
    <source>
        <dbReference type="SAM" id="MobiDB-lite"/>
    </source>
</evidence>
<dbReference type="PROSITE" id="PS50157">
    <property type="entry name" value="ZINC_FINGER_C2H2_2"/>
    <property type="match status" value="8"/>
</dbReference>
<dbReference type="InParanoid" id="A0A6P7EZN9"/>
<evidence type="ECO:0000259" key="12">
    <source>
        <dbReference type="PROSITE" id="PS50157"/>
    </source>
</evidence>
<dbReference type="PANTHER" id="PTHR24377">
    <property type="entry name" value="IP01015P-RELATED"/>
    <property type="match status" value="1"/>
</dbReference>
<dbReference type="InterPro" id="IPR013087">
    <property type="entry name" value="Znf_C2H2_type"/>
</dbReference>
<evidence type="ECO:0000256" key="4">
    <source>
        <dbReference type="ARBA" id="ARBA00022723"/>
    </source>
</evidence>
<dbReference type="GO" id="GO:0040029">
    <property type="term" value="P:epigenetic regulation of gene expression"/>
    <property type="evidence" value="ECO:0007669"/>
    <property type="project" value="UniProtKB-ARBA"/>
</dbReference>
<keyword evidence="9" id="KW-0539">Nucleus</keyword>
<accession>A0A6P7EZN9</accession>
<evidence type="ECO:0000313" key="13">
    <source>
        <dbReference type="RefSeq" id="XP_028128759.1"/>
    </source>
</evidence>
<evidence type="ECO:0000256" key="7">
    <source>
        <dbReference type="ARBA" id="ARBA00022833"/>
    </source>
</evidence>
<keyword evidence="8" id="KW-0832">Ubl conjugation</keyword>
<organism evidence="13">
    <name type="scientific">Diabrotica virgifera virgifera</name>
    <name type="common">western corn rootworm</name>
    <dbReference type="NCBI Taxonomy" id="50390"/>
    <lineage>
        <taxon>Eukaryota</taxon>
        <taxon>Metazoa</taxon>
        <taxon>Ecdysozoa</taxon>
        <taxon>Arthropoda</taxon>
        <taxon>Hexapoda</taxon>
        <taxon>Insecta</taxon>
        <taxon>Pterygota</taxon>
        <taxon>Neoptera</taxon>
        <taxon>Endopterygota</taxon>
        <taxon>Coleoptera</taxon>
        <taxon>Polyphaga</taxon>
        <taxon>Cucujiformia</taxon>
        <taxon>Chrysomeloidea</taxon>
        <taxon>Chrysomelidae</taxon>
        <taxon>Galerucinae</taxon>
        <taxon>Diabroticina</taxon>
        <taxon>Diabroticites</taxon>
        <taxon>Diabrotica</taxon>
    </lineage>
</organism>
<gene>
    <name evidence="13" type="primary">LOC114325035</name>
</gene>
<feature type="domain" description="C2H2-type" evidence="12">
    <location>
        <begin position="584"/>
        <end position="612"/>
    </location>
</feature>
<keyword evidence="6 10" id="KW-0863">Zinc-finger</keyword>
<keyword evidence="5" id="KW-0677">Repeat</keyword>
<feature type="domain" description="C2H2-type" evidence="12">
    <location>
        <begin position="667"/>
        <end position="694"/>
    </location>
</feature>
<comment type="similarity">
    <text evidence="2">Belongs to the krueppel C2H2-type zinc-finger protein family.</text>
</comment>
<proteinExistence type="inferred from homology"/>
<feature type="region of interest" description="Disordered" evidence="11">
    <location>
        <begin position="119"/>
        <end position="138"/>
    </location>
</feature>
<evidence type="ECO:0000256" key="9">
    <source>
        <dbReference type="ARBA" id="ARBA00023242"/>
    </source>
</evidence>
<dbReference type="AlphaFoldDB" id="A0A6P7EZN9"/>
<evidence type="ECO:0000256" key="10">
    <source>
        <dbReference type="PROSITE-ProRule" id="PRU00042"/>
    </source>
</evidence>
<dbReference type="GO" id="GO:0005634">
    <property type="term" value="C:nucleus"/>
    <property type="evidence" value="ECO:0007669"/>
    <property type="project" value="UniProtKB-SubCell"/>
</dbReference>
<feature type="domain" description="C2H2-type" evidence="12">
    <location>
        <begin position="695"/>
        <end position="722"/>
    </location>
</feature>
<dbReference type="Pfam" id="PF00096">
    <property type="entry name" value="zf-C2H2"/>
    <property type="match status" value="3"/>
</dbReference>
<evidence type="ECO:0000256" key="6">
    <source>
        <dbReference type="ARBA" id="ARBA00022771"/>
    </source>
</evidence>
<dbReference type="PROSITE" id="PS00028">
    <property type="entry name" value="ZINC_FINGER_C2H2_1"/>
    <property type="match status" value="10"/>
</dbReference>
<feature type="domain" description="C2H2-type" evidence="12">
    <location>
        <begin position="469"/>
        <end position="496"/>
    </location>
</feature>
<dbReference type="GO" id="GO:0043565">
    <property type="term" value="F:sequence-specific DNA binding"/>
    <property type="evidence" value="ECO:0007669"/>
    <property type="project" value="UniProtKB-ARBA"/>
</dbReference>
<dbReference type="Gene3D" id="3.30.160.60">
    <property type="entry name" value="Classic Zinc Finger"/>
    <property type="match status" value="7"/>
</dbReference>
<dbReference type="FunFam" id="3.30.160.60:FF:000690">
    <property type="entry name" value="Zinc finger protein 354C"/>
    <property type="match status" value="1"/>
</dbReference>
<dbReference type="RefSeq" id="XP_028128759.1">
    <property type="nucleotide sequence ID" value="XM_028272958.1"/>
</dbReference>
<dbReference type="GO" id="GO:0008270">
    <property type="term" value="F:zinc ion binding"/>
    <property type="evidence" value="ECO:0007669"/>
    <property type="project" value="UniProtKB-KW"/>
</dbReference>
<evidence type="ECO:0000256" key="3">
    <source>
        <dbReference type="ARBA" id="ARBA00022499"/>
    </source>
</evidence>
<dbReference type="GO" id="GO:0003682">
    <property type="term" value="F:chromatin binding"/>
    <property type="evidence" value="ECO:0007669"/>
    <property type="project" value="UniProtKB-ARBA"/>
</dbReference>
<keyword evidence="3" id="KW-1017">Isopeptide bond</keyword>